<keyword evidence="4" id="KW-1185">Reference proteome</keyword>
<evidence type="ECO:0000313" key="4">
    <source>
        <dbReference type="Proteomes" id="UP000541583"/>
    </source>
</evidence>
<feature type="region of interest" description="Disordered" evidence="1">
    <location>
        <begin position="96"/>
        <end position="125"/>
    </location>
</feature>
<keyword evidence="2" id="KW-1133">Transmembrane helix</keyword>
<gene>
    <name evidence="3" type="ORF">HDF23_001422</name>
</gene>
<keyword evidence="2" id="KW-0472">Membrane</keyword>
<protein>
    <submittedName>
        <fullName evidence="3">Uncharacterized protein</fullName>
    </submittedName>
</protein>
<keyword evidence="2" id="KW-0812">Transmembrane</keyword>
<reference evidence="3 4" key="1">
    <citation type="submission" date="2020-08" db="EMBL/GenBank/DDBJ databases">
        <title>Genomic Encyclopedia of Type Strains, Phase IV (KMG-V): Genome sequencing to study the core and pangenomes of soil and plant-associated prokaryotes.</title>
        <authorList>
            <person name="Whitman W."/>
        </authorList>
    </citation>
    <scope>NUCLEOTIDE SEQUENCE [LARGE SCALE GENOMIC DNA]</scope>
    <source>
        <strain evidence="3 4">ANJLi2</strain>
    </source>
</reference>
<feature type="transmembrane region" description="Helical" evidence="2">
    <location>
        <begin position="12"/>
        <end position="31"/>
    </location>
</feature>
<evidence type="ECO:0000313" key="3">
    <source>
        <dbReference type="EMBL" id="MBB6108687.1"/>
    </source>
</evidence>
<dbReference type="EMBL" id="JACHCB010000002">
    <property type="protein sequence ID" value="MBB6108687.1"/>
    <property type="molecule type" value="Genomic_DNA"/>
</dbReference>
<proteinExistence type="predicted"/>
<evidence type="ECO:0000256" key="1">
    <source>
        <dbReference type="SAM" id="MobiDB-lite"/>
    </source>
</evidence>
<feature type="compositionally biased region" description="Basic and acidic residues" evidence="1">
    <location>
        <begin position="105"/>
        <end position="125"/>
    </location>
</feature>
<sequence length="199" mass="22826">MVLQHFTWQQFLVTAAILTAIWYAGVILIFYRQKIQDLLNGKLRQHNQPEPLKHAWAEDFEGEPAEESDDLIGKSALPEGMSKVSMSMFGFAPDIDETPIETETNSEREREKDFKNDITDQDREREQSIVPDVLEELKSIYHILETEQGTKADFISLFALVSSKYRGVRGTANQEAINDHIRENLPFDITDEELGGLWP</sequence>
<dbReference type="Proteomes" id="UP000541583">
    <property type="component" value="Unassembled WGS sequence"/>
</dbReference>
<name>A0ABR6PFZ8_9SPHI</name>
<comment type="caution">
    <text evidence="3">The sequence shown here is derived from an EMBL/GenBank/DDBJ whole genome shotgun (WGS) entry which is preliminary data.</text>
</comment>
<dbReference type="RefSeq" id="WP_076370830.1">
    <property type="nucleotide sequence ID" value="NZ_FTMG01000002.1"/>
</dbReference>
<accession>A0ABR6PFZ8</accession>
<evidence type="ECO:0000256" key="2">
    <source>
        <dbReference type="SAM" id="Phobius"/>
    </source>
</evidence>
<organism evidence="3 4">
    <name type="scientific">Mucilaginibacter lappiensis</name>
    <dbReference type="NCBI Taxonomy" id="354630"/>
    <lineage>
        <taxon>Bacteria</taxon>
        <taxon>Pseudomonadati</taxon>
        <taxon>Bacteroidota</taxon>
        <taxon>Sphingobacteriia</taxon>
        <taxon>Sphingobacteriales</taxon>
        <taxon>Sphingobacteriaceae</taxon>
        <taxon>Mucilaginibacter</taxon>
    </lineage>
</organism>